<dbReference type="Pfam" id="PF01636">
    <property type="entry name" value="APH"/>
    <property type="match status" value="1"/>
</dbReference>
<dbReference type="InterPro" id="IPR011009">
    <property type="entry name" value="Kinase-like_dom_sf"/>
</dbReference>
<name>A0ABW3FTV3_9PSEU</name>
<organism evidence="2 3">
    <name type="scientific">Saccharopolyspora rosea</name>
    <dbReference type="NCBI Taxonomy" id="524884"/>
    <lineage>
        <taxon>Bacteria</taxon>
        <taxon>Bacillati</taxon>
        <taxon>Actinomycetota</taxon>
        <taxon>Actinomycetes</taxon>
        <taxon>Pseudonocardiales</taxon>
        <taxon>Pseudonocardiaceae</taxon>
        <taxon>Saccharopolyspora</taxon>
    </lineage>
</organism>
<dbReference type="RefSeq" id="WP_263250317.1">
    <property type="nucleotide sequence ID" value="NZ_BAABLT010000040.1"/>
</dbReference>
<protein>
    <submittedName>
        <fullName evidence="2">Phosphotransferase enzyme family protein</fullName>
    </submittedName>
</protein>
<dbReference type="Proteomes" id="UP001597018">
    <property type="component" value="Unassembled WGS sequence"/>
</dbReference>
<evidence type="ECO:0000259" key="1">
    <source>
        <dbReference type="Pfam" id="PF01636"/>
    </source>
</evidence>
<comment type="caution">
    <text evidence="2">The sequence shown here is derived from an EMBL/GenBank/DDBJ whole genome shotgun (WGS) entry which is preliminary data.</text>
</comment>
<proteinExistence type="predicted"/>
<gene>
    <name evidence="2" type="ORF">ACFQ16_18725</name>
</gene>
<accession>A0ABW3FTV3</accession>
<sequence>MKTYAIEEGRCVPPELELALTEICASVGLDPTGARLIRFVNNGVFLLQEHPVIVRVVLSESVSHRADNAVIGARWLNFHGVPAVRLLPGVEQPVRTGAHLATLWEYVPEIGPAPSGADLGRLLRLMHGLPILPDFPEWQPIADIRRRLFDAEDIDPADRAFLERRCDHLEERLDELEFPLPRAVIHADAHLGNVISGPDGPLLCDLDSLCIGPPEWDLTPIAVGRLRMGHPPEWHEQLARVYGCDITAWEGFPVLRELRELKITSGVLPIVRSNPAVREQLHRRLRTIREGDLAAQWAPYN</sequence>
<dbReference type="Gene3D" id="3.90.1200.10">
    <property type="match status" value="1"/>
</dbReference>
<evidence type="ECO:0000313" key="3">
    <source>
        <dbReference type="Proteomes" id="UP001597018"/>
    </source>
</evidence>
<dbReference type="InterPro" id="IPR002575">
    <property type="entry name" value="Aminoglycoside_PTrfase"/>
</dbReference>
<dbReference type="EMBL" id="JBHTIW010000015">
    <property type="protein sequence ID" value="MFD0921782.1"/>
    <property type="molecule type" value="Genomic_DNA"/>
</dbReference>
<reference evidence="3" key="1">
    <citation type="journal article" date="2019" name="Int. J. Syst. Evol. Microbiol.">
        <title>The Global Catalogue of Microorganisms (GCM) 10K type strain sequencing project: providing services to taxonomists for standard genome sequencing and annotation.</title>
        <authorList>
            <consortium name="The Broad Institute Genomics Platform"/>
            <consortium name="The Broad Institute Genome Sequencing Center for Infectious Disease"/>
            <person name="Wu L."/>
            <person name="Ma J."/>
        </authorList>
    </citation>
    <scope>NUCLEOTIDE SEQUENCE [LARGE SCALE GENOMIC DNA]</scope>
    <source>
        <strain evidence="3">CCUG 56401</strain>
    </source>
</reference>
<evidence type="ECO:0000313" key="2">
    <source>
        <dbReference type="EMBL" id="MFD0921782.1"/>
    </source>
</evidence>
<dbReference type="SUPFAM" id="SSF56112">
    <property type="entry name" value="Protein kinase-like (PK-like)"/>
    <property type="match status" value="1"/>
</dbReference>
<keyword evidence="3" id="KW-1185">Reference proteome</keyword>
<feature type="domain" description="Aminoglycoside phosphotransferase" evidence="1">
    <location>
        <begin position="45"/>
        <end position="251"/>
    </location>
</feature>